<dbReference type="PANTHER" id="PTHR34041:SF1">
    <property type="entry name" value="PHOTOSYSTEM II REPAIR PROTEIN PSB27-H1, CHLOROPLASTIC"/>
    <property type="match status" value="1"/>
</dbReference>
<accession>A0A5N5G0G9</accession>
<dbReference type="GO" id="GO:0009543">
    <property type="term" value="C:chloroplast thylakoid lumen"/>
    <property type="evidence" value="ECO:0007669"/>
    <property type="project" value="TreeGrafter"/>
</dbReference>
<dbReference type="HAMAP" id="MF_01481">
    <property type="entry name" value="PSII_Psb27"/>
    <property type="match status" value="1"/>
</dbReference>
<evidence type="ECO:0000256" key="3">
    <source>
        <dbReference type="ARBA" id="ARBA00023136"/>
    </source>
</evidence>
<keyword evidence="2" id="KW-0793">Thylakoid</keyword>
<dbReference type="OrthoDB" id="419533at2759"/>
<evidence type="ECO:0000256" key="5">
    <source>
        <dbReference type="SAM" id="Phobius"/>
    </source>
</evidence>
<dbReference type="Pfam" id="PF13326">
    <property type="entry name" value="PSII_Pbs27"/>
    <property type="match status" value="1"/>
</dbReference>
<dbReference type="GO" id="GO:0010207">
    <property type="term" value="P:photosystem II assembly"/>
    <property type="evidence" value="ECO:0007669"/>
    <property type="project" value="InterPro"/>
</dbReference>
<comment type="caution">
    <text evidence="6">The sequence shown here is derived from an EMBL/GenBank/DDBJ whole genome shotgun (WGS) entry which is preliminary data.</text>
</comment>
<proteinExistence type="inferred from homology"/>
<feature type="transmembrane region" description="Helical" evidence="5">
    <location>
        <begin position="71"/>
        <end position="90"/>
    </location>
</feature>
<dbReference type="InterPro" id="IPR038450">
    <property type="entry name" value="PSII_Psb27_sf"/>
</dbReference>
<comment type="subcellular location">
    <subcellularLocation>
        <location evidence="1">Membrane</location>
    </subcellularLocation>
    <subcellularLocation>
        <location evidence="4">Thylakoid</location>
    </subcellularLocation>
</comment>
<keyword evidence="3 5" id="KW-0472">Membrane</keyword>
<dbReference type="PANTHER" id="PTHR34041">
    <property type="entry name" value="PHOTOSYSTEM II REPAIR PROTEIN PSB27-H1, CHLOROPLASTIC"/>
    <property type="match status" value="1"/>
</dbReference>
<dbReference type="AlphaFoldDB" id="A0A5N5G0G9"/>
<organism evidence="6 7">
    <name type="scientific">Pyrus ussuriensis x Pyrus communis</name>
    <dbReference type="NCBI Taxonomy" id="2448454"/>
    <lineage>
        <taxon>Eukaryota</taxon>
        <taxon>Viridiplantae</taxon>
        <taxon>Streptophyta</taxon>
        <taxon>Embryophyta</taxon>
        <taxon>Tracheophyta</taxon>
        <taxon>Spermatophyta</taxon>
        <taxon>Magnoliopsida</taxon>
        <taxon>eudicotyledons</taxon>
        <taxon>Gunneridae</taxon>
        <taxon>Pentapetalae</taxon>
        <taxon>rosids</taxon>
        <taxon>fabids</taxon>
        <taxon>Rosales</taxon>
        <taxon>Rosaceae</taxon>
        <taxon>Amygdaloideae</taxon>
        <taxon>Maleae</taxon>
        <taxon>Pyrus</taxon>
    </lineage>
</organism>
<keyword evidence="5" id="KW-1133">Transmembrane helix</keyword>
<reference evidence="6 7" key="2">
    <citation type="submission" date="2019-11" db="EMBL/GenBank/DDBJ databases">
        <title>A de novo genome assembly of a pear dwarfing rootstock.</title>
        <authorList>
            <person name="Wang F."/>
            <person name="Wang J."/>
            <person name="Li S."/>
            <person name="Zhang Y."/>
            <person name="Fang M."/>
            <person name="Ma L."/>
            <person name="Zhao Y."/>
            <person name="Jiang S."/>
        </authorList>
    </citation>
    <scope>NUCLEOTIDE SEQUENCE [LARGE SCALE GENOMIC DNA]</scope>
    <source>
        <strain evidence="6">S2</strain>
        <tissue evidence="6">Leaf</tissue>
    </source>
</reference>
<evidence type="ECO:0000313" key="6">
    <source>
        <dbReference type="EMBL" id="KAB2604014.1"/>
    </source>
</evidence>
<dbReference type="GO" id="GO:0010206">
    <property type="term" value="P:photosystem II repair"/>
    <property type="evidence" value="ECO:0007669"/>
    <property type="project" value="InterPro"/>
</dbReference>
<evidence type="ECO:0000256" key="4">
    <source>
        <dbReference type="ARBA" id="ARBA00060385"/>
    </source>
</evidence>
<dbReference type="GO" id="GO:0009523">
    <property type="term" value="C:photosystem II"/>
    <property type="evidence" value="ECO:0007669"/>
    <property type="project" value="InterPro"/>
</dbReference>
<dbReference type="EMBL" id="SMOL01000653">
    <property type="protein sequence ID" value="KAB2604014.1"/>
    <property type="molecule type" value="Genomic_DNA"/>
</dbReference>
<dbReference type="PROSITE" id="PS51318">
    <property type="entry name" value="TAT"/>
    <property type="match status" value="1"/>
</dbReference>
<protein>
    <submittedName>
        <fullName evidence="6">Photosystem II repair protein PSB27-H1</fullName>
    </submittedName>
</protein>
<evidence type="ECO:0000256" key="1">
    <source>
        <dbReference type="ARBA" id="ARBA00004370"/>
    </source>
</evidence>
<dbReference type="FunFam" id="1.20.58.810:FF:000001">
    <property type="entry name" value="Photosystem II lipoprotein Psb27"/>
    <property type="match status" value="1"/>
</dbReference>
<dbReference type="InterPro" id="IPR006311">
    <property type="entry name" value="TAT_signal"/>
</dbReference>
<dbReference type="Gene3D" id="1.20.58.810">
    <property type="entry name" value="Photosystem II Pbs27"/>
    <property type="match status" value="1"/>
</dbReference>
<dbReference type="InterPro" id="IPR025585">
    <property type="entry name" value="PSII_Psb27"/>
</dbReference>
<name>A0A5N5G0G9_9ROSA</name>
<evidence type="ECO:0000256" key="2">
    <source>
        <dbReference type="ARBA" id="ARBA00023078"/>
    </source>
</evidence>
<keyword evidence="7" id="KW-1185">Reference proteome</keyword>
<gene>
    <name evidence="6" type="ORF">D8674_041862</name>
</gene>
<reference evidence="6 7" key="1">
    <citation type="submission" date="2019-09" db="EMBL/GenBank/DDBJ databases">
        <authorList>
            <person name="Ou C."/>
        </authorList>
    </citation>
    <scope>NUCLEOTIDE SEQUENCE [LARGE SCALE GENOMIC DNA]</scope>
    <source>
        <strain evidence="6">S2</strain>
        <tissue evidence="6">Leaf</tissue>
    </source>
</reference>
<evidence type="ECO:0000313" key="7">
    <source>
        <dbReference type="Proteomes" id="UP000327157"/>
    </source>
</evidence>
<sequence>MISTRGTNPITAYSYKHSLSPPQSSLPPLPTMASPTLLTPTSKLKYLPPIKSTKSTTTTTTTIPQPRRRQFLSFVAAAAVATLSSPAWLFPLTPAAFAASDEEYVKETEEIINKVRTTINMDRNDPNVASAVAELRETSNSWVAKYRREKTLLSRVSFRDIYSAINAVSGHYVSFGPTAPLPAKRKARILEEVETAEKALLRGR</sequence>
<dbReference type="Proteomes" id="UP000327157">
    <property type="component" value="Unassembled WGS sequence"/>
</dbReference>
<keyword evidence="5" id="KW-0812">Transmembrane</keyword>